<keyword evidence="3" id="KW-1185">Reference proteome</keyword>
<dbReference type="Pfam" id="PF09923">
    <property type="entry name" value="DUF2155"/>
    <property type="match status" value="1"/>
</dbReference>
<sequence length="157" mass="17145">MLGACSSEPEAPEAVETDIPEELRQDTGTRAAPDVSGATPMEERVATLGLLNKRNNISQDLEMSPGESRRIGDIIVRLSACERTAPWEMPQETGAFVQVLVEGKGEDEGEWRKIFSGWMFQRSPSLNVVEHPVYDVWVKDCAMSFPGESGASASSES</sequence>
<evidence type="ECO:0000313" key="3">
    <source>
        <dbReference type="Proteomes" id="UP000008808"/>
    </source>
</evidence>
<dbReference type="KEGG" id="eli:ELI_11125"/>
<dbReference type="HOGENOM" id="CLU_125916_1_0_5"/>
<proteinExistence type="predicted"/>
<gene>
    <name evidence="2" type="ordered locus">ELI_11125</name>
</gene>
<feature type="compositionally biased region" description="Acidic residues" evidence="1">
    <location>
        <begin position="10"/>
        <end position="20"/>
    </location>
</feature>
<name>Q2N7M4_ERYLH</name>
<dbReference type="AlphaFoldDB" id="Q2N7M4"/>
<evidence type="ECO:0000256" key="1">
    <source>
        <dbReference type="SAM" id="MobiDB-lite"/>
    </source>
</evidence>
<organism evidence="2 3">
    <name type="scientific">Erythrobacter litoralis (strain HTCC2594)</name>
    <dbReference type="NCBI Taxonomy" id="314225"/>
    <lineage>
        <taxon>Bacteria</taxon>
        <taxon>Pseudomonadati</taxon>
        <taxon>Pseudomonadota</taxon>
        <taxon>Alphaproteobacteria</taxon>
        <taxon>Sphingomonadales</taxon>
        <taxon>Erythrobacteraceae</taxon>
        <taxon>Erythrobacter/Porphyrobacter group</taxon>
        <taxon>Erythrobacter</taxon>
    </lineage>
</organism>
<evidence type="ECO:0008006" key="4">
    <source>
        <dbReference type="Google" id="ProtNLM"/>
    </source>
</evidence>
<reference evidence="3" key="1">
    <citation type="journal article" date="2009" name="J. Bacteriol.">
        <title>Complete genome sequence of Erythrobacter litoralis HTCC2594.</title>
        <authorList>
            <person name="Oh H.M."/>
            <person name="Giovannoni S.J."/>
            <person name="Ferriera S."/>
            <person name="Johnson J."/>
            <person name="Cho J.C."/>
        </authorList>
    </citation>
    <scope>NUCLEOTIDE SEQUENCE [LARGE SCALE GENOMIC DNA]</scope>
    <source>
        <strain evidence="3">HTCC2594</strain>
    </source>
</reference>
<dbReference type="eggNOG" id="COG4765">
    <property type="taxonomic scope" value="Bacteria"/>
</dbReference>
<accession>Q2N7M4</accession>
<protein>
    <recommendedName>
        <fullName evidence="4">DUF2155 domain-containing protein</fullName>
    </recommendedName>
</protein>
<evidence type="ECO:0000313" key="2">
    <source>
        <dbReference type="EMBL" id="ABC64317.1"/>
    </source>
</evidence>
<feature type="region of interest" description="Disordered" evidence="1">
    <location>
        <begin position="1"/>
        <end position="39"/>
    </location>
</feature>
<dbReference type="InterPro" id="IPR019225">
    <property type="entry name" value="DUF2155"/>
</dbReference>
<dbReference type="EMBL" id="CP000157">
    <property type="protein sequence ID" value="ABC64317.1"/>
    <property type="molecule type" value="Genomic_DNA"/>
</dbReference>
<dbReference type="Proteomes" id="UP000008808">
    <property type="component" value="Chromosome"/>
</dbReference>
<dbReference type="STRING" id="314225.ELI_11125"/>